<gene>
    <name evidence="1" type="ORF">NLG97_g6464</name>
</gene>
<evidence type="ECO:0000313" key="1">
    <source>
        <dbReference type="EMBL" id="KAJ3487176.1"/>
    </source>
</evidence>
<name>A0ACC1QSR6_9HYPO</name>
<keyword evidence="2" id="KW-1185">Reference proteome</keyword>
<proteinExistence type="predicted"/>
<sequence>MGSHPGQSENTSEAISNLGFTPMIKVDEPWTVEKVVKELPGDAPAEGSSSPLAFFHILERLKTTKREGWRRFGIERGESIADHMYRMSLISMFAPPALAPKLDLPKCMKMCLIHDMAELLVGDLGGAEDDGERLGDEARVEVRDLGGGFASHD</sequence>
<dbReference type="EMBL" id="JANAKD010000857">
    <property type="protein sequence ID" value="KAJ3487176.1"/>
    <property type="molecule type" value="Genomic_DNA"/>
</dbReference>
<accession>A0ACC1QSR6</accession>
<dbReference type="Proteomes" id="UP001148737">
    <property type="component" value="Unassembled WGS sequence"/>
</dbReference>
<feature type="unsure residue" description="I or L" evidence="1">
    <location>
        <position position="124"/>
    </location>
</feature>
<organism evidence="1 2">
    <name type="scientific">Lecanicillium saksenae</name>
    <dbReference type="NCBI Taxonomy" id="468837"/>
    <lineage>
        <taxon>Eukaryota</taxon>
        <taxon>Fungi</taxon>
        <taxon>Dikarya</taxon>
        <taxon>Ascomycota</taxon>
        <taxon>Pezizomycotina</taxon>
        <taxon>Sordariomycetes</taxon>
        <taxon>Hypocreomycetidae</taxon>
        <taxon>Hypocreales</taxon>
        <taxon>Cordycipitaceae</taxon>
        <taxon>Lecanicillium</taxon>
    </lineage>
</organism>
<comment type="caution">
    <text evidence="1">The sequence shown here is derived from an EMBL/GenBank/DDBJ whole genome shotgun (WGS) entry which is preliminary data.</text>
</comment>
<reference evidence="1" key="1">
    <citation type="submission" date="2022-07" db="EMBL/GenBank/DDBJ databases">
        <title>Genome Sequence of Lecanicillium saksenae.</title>
        <authorList>
            <person name="Buettner E."/>
        </authorList>
    </citation>
    <scope>NUCLEOTIDE SEQUENCE</scope>
    <source>
        <strain evidence="1">VT-O1</strain>
    </source>
</reference>
<evidence type="ECO:0000313" key="2">
    <source>
        <dbReference type="Proteomes" id="UP001148737"/>
    </source>
</evidence>
<protein>
    <submittedName>
        <fullName evidence="1">Uncharacterized protein</fullName>
    </submittedName>
</protein>